<feature type="compositionally biased region" description="Basic and acidic residues" evidence="1">
    <location>
        <begin position="80"/>
        <end position="96"/>
    </location>
</feature>
<evidence type="ECO:0000313" key="2">
    <source>
        <dbReference type="EMBL" id="KAK9808069.1"/>
    </source>
</evidence>
<protein>
    <submittedName>
        <fullName evidence="2">Uncharacterized protein</fullName>
    </submittedName>
</protein>
<accession>A0AAW1PJ11</accession>
<sequence>MAGNTGIDEVHTNITKHTGTDKQGATTTTNDPAFDKGKPNSHALNDPKDQRSLEKRAEAEKEAEKREAEAPPPMTGAEIARSKGREPSKGARIDEEIAKEEEEELRRKGKI</sequence>
<keyword evidence="3" id="KW-1185">Reference proteome</keyword>
<dbReference type="PANTHER" id="PTHR39475:SF1">
    <property type="entry name" value="CONIDIATION-SPECIFIC PROTEIN 6"/>
    <property type="match status" value="1"/>
</dbReference>
<proteinExistence type="predicted"/>
<reference evidence="2 3" key="1">
    <citation type="journal article" date="2024" name="Nat. Commun.">
        <title>Phylogenomics reveals the evolutionary origins of lichenization in chlorophyte algae.</title>
        <authorList>
            <person name="Puginier C."/>
            <person name="Libourel C."/>
            <person name="Otte J."/>
            <person name="Skaloud P."/>
            <person name="Haon M."/>
            <person name="Grisel S."/>
            <person name="Petersen M."/>
            <person name="Berrin J.G."/>
            <person name="Delaux P.M."/>
            <person name="Dal Grande F."/>
            <person name="Keller J."/>
        </authorList>
    </citation>
    <scope>NUCLEOTIDE SEQUENCE [LARGE SCALE GENOMIC DNA]</scope>
    <source>
        <strain evidence="2 3">SAG 2036</strain>
    </source>
</reference>
<dbReference type="Proteomes" id="UP001465755">
    <property type="component" value="Unassembled WGS sequence"/>
</dbReference>
<dbReference type="PANTHER" id="PTHR39475">
    <property type="entry name" value="CONIDIATION-SPECIFIC PROTEIN 6"/>
    <property type="match status" value="1"/>
</dbReference>
<dbReference type="EMBL" id="JALJOQ010000027">
    <property type="protein sequence ID" value="KAK9808069.1"/>
    <property type="molecule type" value="Genomic_DNA"/>
</dbReference>
<gene>
    <name evidence="2" type="ORF">WJX73_001815</name>
</gene>
<organism evidence="2 3">
    <name type="scientific">Symbiochloris irregularis</name>
    <dbReference type="NCBI Taxonomy" id="706552"/>
    <lineage>
        <taxon>Eukaryota</taxon>
        <taxon>Viridiplantae</taxon>
        <taxon>Chlorophyta</taxon>
        <taxon>core chlorophytes</taxon>
        <taxon>Trebouxiophyceae</taxon>
        <taxon>Trebouxiales</taxon>
        <taxon>Trebouxiaceae</taxon>
        <taxon>Symbiochloris</taxon>
    </lineage>
</organism>
<evidence type="ECO:0000256" key="1">
    <source>
        <dbReference type="SAM" id="MobiDB-lite"/>
    </source>
</evidence>
<name>A0AAW1PJ11_9CHLO</name>
<evidence type="ECO:0000313" key="3">
    <source>
        <dbReference type="Proteomes" id="UP001465755"/>
    </source>
</evidence>
<dbReference type="AlphaFoldDB" id="A0AAW1PJ11"/>
<comment type="caution">
    <text evidence="2">The sequence shown here is derived from an EMBL/GenBank/DDBJ whole genome shotgun (WGS) entry which is preliminary data.</text>
</comment>
<feature type="compositionally biased region" description="Basic and acidic residues" evidence="1">
    <location>
        <begin position="45"/>
        <end position="69"/>
    </location>
</feature>
<feature type="region of interest" description="Disordered" evidence="1">
    <location>
        <begin position="1"/>
        <end position="111"/>
    </location>
</feature>